<feature type="non-terminal residue" evidence="1">
    <location>
        <position position="128"/>
    </location>
</feature>
<protein>
    <submittedName>
        <fullName evidence="1">Uncharacterized protein</fullName>
    </submittedName>
</protein>
<keyword evidence="2" id="KW-1185">Reference proteome</keyword>
<proteinExistence type="predicted"/>
<reference evidence="1" key="1">
    <citation type="journal article" date="2022" name="Int. J. Mol. Sci.">
        <title>Draft Genome of Tanacetum Coccineum: Genomic Comparison of Closely Related Tanacetum-Family Plants.</title>
        <authorList>
            <person name="Yamashiro T."/>
            <person name="Shiraishi A."/>
            <person name="Nakayama K."/>
            <person name="Satake H."/>
        </authorList>
    </citation>
    <scope>NUCLEOTIDE SEQUENCE</scope>
</reference>
<evidence type="ECO:0000313" key="1">
    <source>
        <dbReference type="EMBL" id="GJT69433.1"/>
    </source>
</evidence>
<accession>A0ABQ5G1E0</accession>
<evidence type="ECO:0000313" key="2">
    <source>
        <dbReference type="Proteomes" id="UP001151760"/>
    </source>
</evidence>
<dbReference type="Proteomes" id="UP001151760">
    <property type="component" value="Unassembled WGS sequence"/>
</dbReference>
<sequence>MRCPNTDVIMKTKRKLVPKSNAVSNTLRSVEENIVFRDLCHNVDDVGPSVVPKKQFVRQPDLESLHSNENVVVRNLCHNIDDAGPCDNIDGVGPSVSSKRVCVRQLDLESLRGHENEVLQNLCHNIDG</sequence>
<comment type="caution">
    <text evidence="1">The sequence shown here is derived from an EMBL/GenBank/DDBJ whole genome shotgun (WGS) entry which is preliminary data.</text>
</comment>
<reference evidence="1" key="2">
    <citation type="submission" date="2022-01" db="EMBL/GenBank/DDBJ databases">
        <authorList>
            <person name="Yamashiro T."/>
            <person name="Shiraishi A."/>
            <person name="Satake H."/>
            <person name="Nakayama K."/>
        </authorList>
    </citation>
    <scope>NUCLEOTIDE SEQUENCE</scope>
</reference>
<gene>
    <name evidence="1" type="ORF">Tco_1028719</name>
</gene>
<organism evidence="1 2">
    <name type="scientific">Tanacetum coccineum</name>
    <dbReference type="NCBI Taxonomy" id="301880"/>
    <lineage>
        <taxon>Eukaryota</taxon>
        <taxon>Viridiplantae</taxon>
        <taxon>Streptophyta</taxon>
        <taxon>Embryophyta</taxon>
        <taxon>Tracheophyta</taxon>
        <taxon>Spermatophyta</taxon>
        <taxon>Magnoliopsida</taxon>
        <taxon>eudicotyledons</taxon>
        <taxon>Gunneridae</taxon>
        <taxon>Pentapetalae</taxon>
        <taxon>asterids</taxon>
        <taxon>campanulids</taxon>
        <taxon>Asterales</taxon>
        <taxon>Asteraceae</taxon>
        <taxon>Asteroideae</taxon>
        <taxon>Anthemideae</taxon>
        <taxon>Anthemidinae</taxon>
        <taxon>Tanacetum</taxon>
    </lineage>
</organism>
<name>A0ABQ5G1E0_9ASTR</name>
<dbReference type="EMBL" id="BQNB010017988">
    <property type="protein sequence ID" value="GJT69433.1"/>
    <property type="molecule type" value="Genomic_DNA"/>
</dbReference>